<organism evidence="2 3">
    <name type="scientific">Austropuccinia psidii MF-1</name>
    <dbReference type="NCBI Taxonomy" id="1389203"/>
    <lineage>
        <taxon>Eukaryota</taxon>
        <taxon>Fungi</taxon>
        <taxon>Dikarya</taxon>
        <taxon>Basidiomycota</taxon>
        <taxon>Pucciniomycotina</taxon>
        <taxon>Pucciniomycetes</taxon>
        <taxon>Pucciniales</taxon>
        <taxon>Sphaerophragmiaceae</taxon>
        <taxon>Austropuccinia</taxon>
    </lineage>
</organism>
<proteinExistence type="predicted"/>
<reference evidence="2" key="1">
    <citation type="submission" date="2021-03" db="EMBL/GenBank/DDBJ databases">
        <title>Draft genome sequence of rust myrtle Austropuccinia psidii MF-1, a brazilian biotype.</title>
        <authorList>
            <person name="Quecine M.C."/>
            <person name="Pachon D.M.R."/>
            <person name="Bonatelli M.L."/>
            <person name="Correr F.H."/>
            <person name="Franceschini L.M."/>
            <person name="Leite T.F."/>
            <person name="Margarido G.R.A."/>
            <person name="Almeida C.A."/>
            <person name="Ferrarezi J.A."/>
            <person name="Labate C.A."/>
        </authorList>
    </citation>
    <scope>NUCLEOTIDE SEQUENCE</scope>
    <source>
        <strain evidence="2">MF-1</strain>
    </source>
</reference>
<evidence type="ECO:0000256" key="1">
    <source>
        <dbReference type="SAM" id="MobiDB-lite"/>
    </source>
</evidence>
<protein>
    <submittedName>
        <fullName evidence="2">Uncharacterized protein</fullName>
    </submittedName>
</protein>
<feature type="region of interest" description="Disordered" evidence="1">
    <location>
        <begin position="89"/>
        <end position="145"/>
    </location>
</feature>
<name>A0A9Q3GS02_9BASI</name>
<dbReference type="Proteomes" id="UP000765509">
    <property type="component" value="Unassembled WGS sequence"/>
</dbReference>
<keyword evidence="3" id="KW-1185">Reference proteome</keyword>
<feature type="compositionally biased region" description="Basic and acidic residues" evidence="1">
    <location>
        <begin position="136"/>
        <end position="145"/>
    </location>
</feature>
<comment type="caution">
    <text evidence="2">The sequence shown here is derived from an EMBL/GenBank/DDBJ whole genome shotgun (WGS) entry which is preliminary data.</text>
</comment>
<evidence type="ECO:0000313" key="3">
    <source>
        <dbReference type="Proteomes" id="UP000765509"/>
    </source>
</evidence>
<sequence>MLASSLGVVETPSASEVECCCSSTCMLAYLFEVVATSSELELEFYCYSSCMLSSLFEGVVKSSGWEAECSFSAGISLLKVLDLEEKPLEAADSKCEPSLPSKREMSFEDHPDSVTGTESEELEAQLEPDELLETGYGDKEFQTAS</sequence>
<dbReference type="EMBL" id="AVOT02004683">
    <property type="protein sequence ID" value="MBW0477057.1"/>
    <property type="molecule type" value="Genomic_DNA"/>
</dbReference>
<accession>A0A9Q3GS02</accession>
<gene>
    <name evidence="2" type="ORF">O181_016772</name>
</gene>
<feature type="compositionally biased region" description="Basic and acidic residues" evidence="1">
    <location>
        <begin position="89"/>
        <end position="112"/>
    </location>
</feature>
<dbReference type="AlphaFoldDB" id="A0A9Q3GS02"/>
<evidence type="ECO:0000313" key="2">
    <source>
        <dbReference type="EMBL" id="MBW0477057.1"/>
    </source>
</evidence>
<feature type="compositionally biased region" description="Acidic residues" evidence="1">
    <location>
        <begin position="118"/>
        <end position="132"/>
    </location>
</feature>